<evidence type="ECO:0000313" key="3">
    <source>
        <dbReference type="Proteomes" id="UP000282656"/>
    </source>
</evidence>
<proteinExistence type="predicted"/>
<dbReference type="AlphaFoldDB" id="A0A3A8QPV4"/>
<sequence length="511" mass="57212">MDFDEALRELGVDADPGDDTVRRTYLRKLKTRKPETDPEGFARLRAAYETVLARREGREGPRTQAAPWTQATQQHPQPGAASATVAPIQDALTRFRAEFWALPPDAPPEVLVDVARRAVEAVQDAAEPRRWLVAALLRANRDKEALAACRDAYRQGHAGFLLELAQRFPRALEDAEIELLGRDAPHRFLWRLADQLLDFHDVERAWKVARVAFERTGSAPTEPPPPHPWFVNFALLMHLNNRPGLARELVRRYVAWMDREGRSHAFESGDVGAVWPLVLELGALPDTFNGSLRRSLVRLVLDQDLEGARFTLRELERNLPQGAVDAIHALRQHAPKLNQLLGAPMLPRVGNTGPPSERLPGPVALSKEETEKAYRSFKVAMRVVVVVALLAVAVSVHILRMRSEGPSEQEQWMASAQRQGQVLCEQFRGTGHHPFCVGLRALVARRERGDCTPMDAEFLALRQQLGHPFAPFRGSSLPASQERQRPTNEDFTAFEQALGNVCQGSEVSRVR</sequence>
<evidence type="ECO:0000256" key="1">
    <source>
        <dbReference type="SAM" id="MobiDB-lite"/>
    </source>
</evidence>
<dbReference type="EMBL" id="RAWM01000020">
    <property type="protein sequence ID" value="RKH70809.1"/>
    <property type="molecule type" value="Genomic_DNA"/>
</dbReference>
<dbReference type="RefSeq" id="WP_121769635.1">
    <property type="nucleotide sequence ID" value="NZ_RAWM01000020.1"/>
</dbReference>
<accession>A0A3A8QPV4</accession>
<gene>
    <name evidence="2" type="ORF">D7X96_10485</name>
</gene>
<protein>
    <recommendedName>
        <fullName evidence="4">J domain-containing protein</fullName>
    </recommendedName>
</protein>
<dbReference type="Proteomes" id="UP000282656">
    <property type="component" value="Unassembled WGS sequence"/>
</dbReference>
<keyword evidence="3" id="KW-1185">Reference proteome</keyword>
<feature type="compositionally biased region" description="Low complexity" evidence="1">
    <location>
        <begin position="63"/>
        <end position="78"/>
    </location>
</feature>
<name>A0A3A8QPV4_9BACT</name>
<feature type="region of interest" description="Disordered" evidence="1">
    <location>
        <begin position="54"/>
        <end position="78"/>
    </location>
</feature>
<dbReference type="OrthoDB" id="9816462at2"/>
<evidence type="ECO:0008006" key="4">
    <source>
        <dbReference type="Google" id="ProtNLM"/>
    </source>
</evidence>
<evidence type="ECO:0000313" key="2">
    <source>
        <dbReference type="EMBL" id="RKH70809.1"/>
    </source>
</evidence>
<reference evidence="3" key="1">
    <citation type="submission" date="2018-09" db="EMBL/GenBank/DDBJ databases">
        <authorList>
            <person name="Livingstone P.G."/>
            <person name="Whitworth D.E."/>
        </authorList>
    </citation>
    <scope>NUCLEOTIDE SEQUENCE [LARGE SCALE GENOMIC DNA]</scope>
    <source>
        <strain evidence="3">AB047A</strain>
    </source>
</reference>
<organism evidence="2 3">
    <name type="scientific">Corallococcus interemptor</name>
    <dbReference type="NCBI Taxonomy" id="2316720"/>
    <lineage>
        <taxon>Bacteria</taxon>
        <taxon>Pseudomonadati</taxon>
        <taxon>Myxococcota</taxon>
        <taxon>Myxococcia</taxon>
        <taxon>Myxococcales</taxon>
        <taxon>Cystobacterineae</taxon>
        <taxon>Myxococcaceae</taxon>
        <taxon>Corallococcus</taxon>
    </lineage>
</organism>
<comment type="caution">
    <text evidence="2">The sequence shown here is derived from an EMBL/GenBank/DDBJ whole genome shotgun (WGS) entry which is preliminary data.</text>
</comment>